<keyword evidence="8 10" id="KW-0472">Membrane</keyword>
<keyword evidence="5 10" id="KW-1133">Transmembrane helix</keyword>
<reference evidence="12 13" key="1">
    <citation type="submission" date="2023-10" db="EMBL/GenBank/DDBJ databases">
        <title>Chromosome-scale genome assembly provides insights into flower coloration mechanisms of Canna indica.</title>
        <authorList>
            <person name="Li C."/>
        </authorList>
    </citation>
    <scope>NUCLEOTIDE SEQUENCE [LARGE SCALE GENOMIC DNA]</scope>
    <source>
        <tissue evidence="12">Flower</tissue>
    </source>
</reference>
<evidence type="ECO:0000256" key="10">
    <source>
        <dbReference type="SAM" id="Phobius"/>
    </source>
</evidence>
<keyword evidence="7" id="KW-0446">Lipid-binding</keyword>
<dbReference type="Proteomes" id="UP001327560">
    <property type="component" value="Chromosome 8"/>
</dbReference>
<protein>
    <recommendedName>
        <fullName evidence="11">SMP-LTD domain-containing protein</fullName>
    </recommendedName>
</protein>
<keyword evidence="3 10" id="KW-0812">Transmembrane</keyword>
<keyword evidence="13" id="KW-1185">Reference proteome</keyword>
<evidence type="ECO:0000259" key="11">
    <source>
        <dbReference type="PROSITE" id="PS51847"/>
    </source>
</evidence>
<dbReference type="InterPro" id="IPR057080">
    <property type="entry name" value="PH_SMPa"/>
</dbReference>
<evidence type="ECO:0000256" key="5">
    <source>
        <dbReference type="ARBA" id="ARBA00022989"/>
    </source>
</evidence>
<sequence>MSNTLILGVFVGAIVLLAVELLFSAFFYFWFSGRRHGRAQAPPPPPLPPKPFSFCLDSDDDDRSPILECNKQGIIWVLESAKVPGLDASETQASEVEEDKRDGTEIKIVEVCPVLKHAKVRNHKLILTDPDHDSSKTMIKLLDCVVLAVSSSDLAAGKWANRFPIKLESKREAILEGSKICYIYLDTSWEKESWCKALQLASCPEKQKIKNYADLHKDFQRYTASLLDHFSLQKPLEINSFVSDQATKYHKPALMRNLLNTFAKGVPKSGKAPSHGRKKSDERPTGVMLMNESPYASYIEKSLCGSPQDIVRSDPVPPSTSKVQHLVHPNLAYGDDQVHDESAFFLNLIISRLFFDVRRSTEVSNYLKAQIERTLSNVRFPSFFGRVECACLDVGDIPPFVRRLKVVNKDMTEVLTAEIDVEYSGGLSFAFEVCPLGCKENNNDRNSDMNSGIEQMTTLDDSDGYYSDELQHLESATWRNVWLSTWKTIKTTVSDHVLQVPLSLRVRVSSLRATLSLHMKPPPSDQLWFGFNSMPEIDWKFVPTIGNQRISNGAITLLFKKLFENAIRKSLVFPNCEYICTPWMLDDKDDWIPVAKAPFQWISQEAFVDVTEVRKNTPELGQELSMDVLLEELEHRVSEHNASSANTPSSISSIQTSSTPNIFFDETNMTEDSEVQISEGPCTPVETVARKKAAVTQTEEDRITEKKKSFKVLKKMMGASLKKCEKVKMNNIFGCQTTTSSSSQK</sequence>
<keyword evidence="4" id="KW-0256">Endoplasmic reticulum</keyword>
<comment type="subcellular location">
    <subcellularLocation>
        <location evidence="1">Endoplasmic reticulum membrane</location>
    </subcellularLocation>
</comment>
<dbReference type="GO" id="GO:0005789">
    <property type="term" value="C:endoplasmic reticulum membrane"/>
    <property type="evidence" value="ECO:0007669"/>
    <property type="project" value="UniProtKB-SubCell"/>
</dbReference>
<gene>
    <name evidence="12" type="ORF">Cni_G25673</name>
</gene>
<evidence type="ECO:0000256" key="6">
    <source>
        <dbReference type="ARBA" id="ARBA00023055"/>
    </source>
</evidence>
<dbReference type="PROSITE" id="PS51847">
    <property type="entry name" value="SMP"/>
    <property type="match status" value="1"/>
</dbReference>
<accession>A0AAQ3KYD2</accession>
<dbReference type="Pfam" id="PF23065">
    <property type="entry name" value="PH_SMPa"/>
    <property type="match status" value="1"/>
</dbReference>
<proteinExistence type="predicted"/>
<dbReference type="PANTHER" id="PTHR13466">
    <property type="entry name" value="TEX2 PROTEIN-RELATED"/>
    <property type="match status" value="1"/>
</dbReference>
<evidence type="ECO:0000256" key="4">
    <source>
        <dbReference type="ARBA" id="ARBA00022824"/>
    </source>
</evidence>
<evidence type="ECO:0000313" key="12">
    <source>
        <dbReference type="EMBL" id="WOL16885.1"/>
    </source>
</evidence>
<evidence type="ECO:0000313" key="13">
    <source>
        <dbReference type="Proteomes" id="UP001327560"/>
    </source>
</evidence>
<evidence type="ECO:0000256" key="8">
    <source>
        <dbReference type="ARBA" id="ARBA00023136"/>
    </source>
</evidence>
<dbReference type="EMBL" id="CP136897">
    <property type="protein sequence ID" value="WOL16885.1"/>
    <property type="molecule type" value="Genomic_DNA"/>
</dbReference>
<dbReference type="PANTHER" id="PTHR13466:SF0">
    <property type="entry name" value="SMP-LTD DOMAIN-CONTAINING PROTEIN"/>
    <property type="match status" value="1"/>
</dbReference>
<dbReference type="AlphaFoldDB" id="A0AAQ3KYD2"/>
<keyword evidence="2" id="KW-0813">Transport</keyword>
<dbReference type="CDD" id="cd21675">
    <property type="entry name" value="SMP_TEX2"/>
    <property type="match status" value="1"/>
</dbReference>
<name>A0AAQ3KYD2_9LILI</name>
<feature type="domain" description="SMP-LTD" evidence="11">
    <location>
        <begin position="339"/>
        <end position="582"/>
    </location>
</feature>
<dbReference type="InterPro" id="IPR031468">
    <property type="entry name" value="SMP_LBD"/>
</dbReference>
<evidence type="ECO:0000256" key="7">
    <source>
        <dbReference type="ARBA" id="ARBA00023121"/>
    </source>
</evidence>
<evidence type="ECO:0000256" key="9">
    <source>
        <dbReference type="SAM" id="MobiDB-lite"/>
    </source>
</evidence>
<dbReference type="GO" id="GO:0008289">
    <property type="term" value="F:lipid binding"/>
    <property type="evidence" value="ECO:0007669"/>
    <property type="project" value="UniProtKB-KW"/>
</dbReference>
<keyword evidence="6" id="KW-0445">Lipid transport</keyword>
<evidence type="ECO:0000256" key="2">
    <source>
        <dbReference type="ARBA" id="ARBA00022448"/>
    </source>
</evidence>
<organism evidence="12 13">
    <name type="scientific">Canna indica</name>
    <name type="common">Indian-shot</name>
    <dbReference type="NCBI Taxonomy" id="4628"/>
    <lineage>
        <taxon>Eukaryota</taxon>
        <taxon>Viridiplantae</taxon>
        <taxon>Streptophyta</taxon>
        <taxon>Embryophyta</taxon>
        <taxon>Tracheophyta</taxon>
        <taxon>Spermatophyta</taxon>
        <taxon>Magnoliopsida</taxon>
        <taxon>Liliopsida</taxon>
        <taxon>Zingiberales</taxon>
        <taxon>Cannaceae</taxon>
        <taxon>Canna</taxon>
    </lineage>
</organism>
<feature type="region of interest" description="Disordered" evidence="9">
    <location>
        <begin position="266"/>
        <end position="285"/>
    </location>
</feature>
<feature type="transmembrane region" description="Helical" evidence="10">
    <location>
        <begin position="6"/>
        <end position="31"/>
    </location>
</feature>
<evidence type="ECO:0000256" key="1">
    <source>
        <dbReference type="ARBA" id="ARBA00004586"/>
    </source>
</evidence>
<evidence type="ECO:0000256" key="3">
    <source>
        <dbReference type="ARBA" id="ARBA00022692"/>
    </source>
</evidence>
<dbReference type="GO" id="GO:0006869">
    <property type="term" value="P:lipid transport"/>
    <property type="evidence" value="ECO:0007669"/>
    <property type="project" value="UniProtKB-KW"/>
</dbReference>